<dbReference type="InterPro" id="IPR011658">
    <property type="entry name" value="PA14_dom"/>
</dbReference>
<dbReference type="Gene3D" id="2.60.40.1220">
    <property type="match status" value="2"/>
</dbReference>
<name>A0A381ZTN9_9ZZZZ</name>
<dbReference type="InterPro" id="IPR037524">
    <property type="entry name" value="PA14/GLEYA"/>
</dbReference>
<evidence type="ECO:0000256" key="1">
    <source>
        <dbReference type="ARBA" id="ARBA00022729"/>
    </source>
</evidence>
<protein>
    <recommendedName>
        <fullName evidence="2">PA14 domain-containing protein</fullName>
    </recommendedName>
</protein>
<feature type="non-terminal residue" evidence="3">
    <location>
        <position position="835"/>
    </location>
</feature>
<dbReference type="SUPFAM" id="SSF56988">
    <property type="entry name" value="Anthrax protective antigen"/>
    <property type="match status" value="1"/>
</dbReference>
<accession>A0A381ZTN9</accession>
<dbReference type="SUPFAM" id="SSF48726">
    <property type="entry name" value="Immunoglobulin"/>
    <property type="match status" value="1"/>
</dbReference>
<dbReference type="Pfam" id="PF07691">
    <property type="entry name" value="PA14"/>
    <property type="match status" value="1"/>
</dbReference>
<evidence type="ECO:0000259" key="2">
    <source>
        <dbReference type="PROSITE" id="PS51820"/>
    </source>
</evidence>
<keyword evidence="1" id="KW-0732">Signal</keyword>
<feature type="domain" description="PA14" evidence="2">
    <location>
        <begin position="85"/>
        <end position="244"/>
    </location>
</feature>
<dbReference type="InterPro" id="IPR036179">
    <property type="entry name" value="Ig-like_dom_sf"/>
</dbReference>
<dbReference type="PANTHER" id="PTHR46769:SF2">
    <property type="entry name" value="FIBROCYSTIN-L ISOFORM 2 PRECURSOR-RELATED"/>
    <property type="match status" value="1"/>
</dbReference>
<dbReference type="InterPro" id="IPR014755">
    <property type="entry name" value="Cu-Rt/internalin_Ig-like"/>
</dbReference>
<dbReference type="Gene3D" id="2.60.40.10">
    <property type="entry name" value="Immunoglobulins"/>
    <property type="match status" value="1"/>
</dbReference>
<feature type="non-terminal residue" evidence="3">
    <location>
        <position position="1"/>
    </location>
</feature>
<dbReference type="Gene3D" id="2.60.120.200">
    <property type="match status" value="2"/>
</dbReference>
<dbReference type="InterPro" id="IPR003599">
    <property type="entry name" value="Ig_sub"/>
</dbReference>
<dbReference type="PANTHER" id="PTHR46769">
    <property type="entry name" value="POLYCYSTIC KIDNEY AND HEPATIC DISEASE 1 (AUTOSOMAL RECESSIVE)-LIKE 1"/>
    <property type="match status" value="1"/>
</dbReference>
<evidence type="ECO:0000313" key="3">
    <source>
        <dbReference type="EMBL" id="SVA92569.1"/>
    </source>
</evidence>
<proteinExistence type="predicted"/>
<dbReference type="InterPro" id="IPR052387">
    <property type="entry name" value="Fibrocystin"/>
</dbReference>
<dbReference type="InterPro" id="IPR013783">
    <property type="entry name" value="Ig-like_fold"/>
</dbReference>
<sequence length="835" mass="88257">TFDTVTVVFSEPVDASSAVAKGNYSFADDALSVEKAALKDSSTVVLTTSKQAEGNVYSLSVAGVKDESGNAIAAGTSVDVHAFVFARGFLKFEYFAGIAGVHVEDLYEDEKYENNAVDEVLYLTAYDTKTAFDSKGDNYGARISGWLFPDRDGEYAFFIASDDAGELYVSSDETKENLEFVAQELSWSTQFEGGGDEEGYAFDPLEAGNRYYTELIYKEGGGGDGAKVAWRHWDDEETISVGKLQPISGQYIGTYVDPSGSSVKITAQPQNLTAPLNATVSLSVGAEGSSAVGSHVQYQWRKNGADIAGATGPVLELSGYTINDTGAVYTVVCSVPGSEVVSAEATLTVVVDDEAPTVVSITAEGNLVTVEFSEPLRLDNGAVATTIPRDSAEFEVTAAAKDIYDGEALLGDWVNAGGALEFELDDGFLAINSPENNGWLQHDNDNTVWEKGVAAAGSWTAEIRVRLADDDGNGIVIWGANGKERGIMQINTADTRNYGKIALDENDNTDAFHTFRMAFEAGSGNYYLWRDGQLLNVDGDPPQAGTGSNRFIVGDCCSNIPMSIVDLEYIRYDTTGAYAPAGDVVTQGANSLANYSIAGAAVTSITVLEDGKTVVLNVDGTVDGGDSSLTIKNVADLAGNSIAETSVVIPASGPIITPLGSADFELVAAPGDIYDGEALVNGWVNAGGATNFELSDGHLSLVSAANNGWLQHDNNESVWEKGVADGGSWTVEISVRLAPDEGNGLVIWGANGVERNILQVNTGNTQTLTGTVLDENDNTDAFHTFRLAFEAQSGMYYVWRDGVLLTPDGIAMQAGTGANRFIVGDCCSGIPMTTV</sequence>
<dbReference type="PROSITE" id="PS51820">
    <property type="entry name" value="PA14"/>
    <property type="match status" value="1"/>
</dbReference>
<dbReference type="AlphaFoldDB" id="A0A381ZTN9"/>
<gene>
    <name evidence="3" type="ORF">METZ01_LOCUS145423</name>
</gene>
<reference evidence="3" key="1">
    <citation type="submission" date="2018-05" db="EMBL/GenBank/DDBJ databases">
        <authorList>
            <person name="Lanie J.A."/>
            <person name="Ng W.-L."/>
            <person name="Kazmierczak K.M."/>
            <person name="Andrzejewski T.M."/>
            <person name="Davidsen T.M."/>
            <person name="Wayne K.J."/>
            <person name="Tettelin H."/>
            <person name="Glass J.I."/>
            <person name="Rusch D."/>
            <person name="Podicherti R."/>
            <person name="Tsui H.-C.T."/>
            <person name="Winkler M.E."/>
        </authorList>
    </citation>
    <scope>NUCLEOTIDE SEQUENCE</scope>
</reference>
<organism evidence="3">
    <name type="scientific">marine metagenome</name>
    <dbReference type="NCBI Taxonomy" id="408172"/>
    <lineage>
        <taxon>unclassified sequences</taxon>
        <taxon>metagenomes</taxon>
        <taxon>ecological metagenomes</taxon>
    </lineage>
</organism>
<dbReference type="EMBL" id="UINC01022603">
    <property type="protein sequence ID" value="SVA92569.1"/>
    <property type="molecule type" value="Genomic_DNA"/>
</dbReference>
<dbReference type="SMART" id="SM00409">
    <property type="entry name" value="IG"/>
    <property type="match status" value="1"/>
</dbReference>